<protein>
    <recommendedName>
        <fullName evidence="1">MADF domain-containing protein</fullName>
    </recommendedName>
</protein>
<reference evidence="2" key="1">
    <citation type="submission" date="2021-10" db="EMBL/GenBank/DDBJ databases">
        <title>Tropical sea cucumber genome reveals ecological adaptation and Cuvierian tubules defense mechanism.</title>
        <authorList>
            <person name="Chen T."/>
        </authorList>
    </citation>
    <scope>NUCLEOTIDE SEQUENCE</scope>
    <source>
        <strain evidence="2">Nanhai2018</strain>
        <tissue evidence="2">Muscle</tissue>
    </source>
</reference>
<organism evidence="2 3">
    <name type="scientific">Holothuria leucospilota</name>
    <name type="common">Black long sea cucumber</name>
    <name type="synonym">Mertensiothuria leucospilota</name>
    <dbReference type="NCBI Taxonomy" id="206669"/>
    <lineage>
        <taxon>Eukaryota</taxon>
        <taxon>Metazoa</taxon>
        <taxon>Echinodermata</taxon>
        <taxon>Eleutherozoa</taxon>
        <taxon>Echinozoa</taxon>
        <taxon>Holothuroidea</taxon>
        <taxon>Aspidochirotacea</taxon>
        <taxon>Aspidochirotida</taxon>
        <taxon>Holothuriidae</taxon>
        <taxon>Holothuria</taxon>
    </lineage>
</organism>
<dbReference type="PROSITE" id="PS51029">
    <property type="entry name" value="MADF"/>
    <property type="match status" value="1"/>
</dbReference>
<dbReference type="Proteomes" id="UP001152320">
    <property type="component" value="Chromosome 6"/>
</dbReference>
<name>A0A9Q1HBW6_HOLLE</name>
<dbReference type="InterPro" id="IPR006578">
    <property type="entry name" value="MADF-dom"/>
</dbReference>
<dbReference type="AlphaFoldDB" id="A0A9Q1HBW6"/>
<evidence type="ECO:0000313" key="3">
    <source>
        <dbReference type="Proteomes" id="UP001152320"/>
    </source>
</evidence>
<keyword evidence="3" id="KW-1185">Reference proteome</keyword>
<accession>A0A9Q1HBW6</accession>
<proteinExistence type="predicted"/>
<dbReference type="EMBL" id="JAIZAY010000006">
    <property type="protein sequence ID" value="KAJ8040365.1"/>
    <property type="molecule type" value="Genomic_DNA"/>
</dbReference>
<evidence type="ECO:0000259" key="1">
    <source>
        <dbReference type="PROSITE" id="PS51029"/>
    </source>
</evidence>
<feature type="domain" description="MADF" evidence="1">
    <location>
        <begin position="14"/>
        <end position="72"/>
    </location>
</feature>
<dbReference type="PANTHER" id="PTHR12243">
    <property type="entry name" value="MADF DOMAIN TRANSCRIPTION FACTOR"/>
    <property type="match status" value="1"/>
</dbReference>
<evidence type="ECO:0000313" key="2">
    <source>
        <dbReference type="EMBL" id="KAJ8040365.1"/>
    </source>
</evidence>
<comment type="caution">
    <text evidence="2">The sequence shown here is derived from an EMBL/GenBank/DDBJ whole genome shotgun (WGS) entry which is preliminary data.</text>
</comment>
<dbReference type="InterPro" id="IPR039353">
    <property type="entry name" value="TF_Adf1"/>
</dbReference>
<gene>
    <name evidence="2" type="ORF">HOLleu_14630</name>
</gene>
<dbReference type="PANTHER" id="PTHR12243:SF67">
    <property type="entry name" value="COREPRESSOR OF PANGOLIN, ISOFORM A-RELATED"/>
    <property type="match status" value="1"/>
</dbReference>
<sequence>MAPKPRLSREQTEELIELVCQKPYLYDVTDPDHADATMIANTWLAITEKMGLTDKGFNLKDKWKNLRDHFMN</sequence>
<dbReference type="Pfam" id="PF10545">
    <property type="entry name" value="MADF_DNA_bdg"/>
    <property type="match status" value="1"/>
</dbReference>
<dbReference type="OrthoDB" id="6081971at2759"/>